<protein>
    <submittedName>
        <fullName evidence="1">Jg21013 protein</fullName>
    </submittedName>
</protein>
<comment type="caution">
    <text evidence="1">The sequence shown here is derived from an EMBL/GenBank/DDBJ whole genome shotgun (WGS) entry which is preliminary data.</text>
</comment>
<proteinExistence type="predicted"/>
<keyword evidence="2" id="KW-1185">Reference proteome</keyword>
<name>A0A8S4QAU6_9NEOP</name>
<reference evidence="1" key="1">
    <citation type="submission" date="2022-03" db="EMBL/GenBank/DDBJ databases">
        <authorList>
            <person name="Lindestad O."/>
        </authorList>
    </citation>
    <scope>NUCLEOTIDE SEQUENCE</scope>
</reference>
<evidence type="ECO:0000313" key="2">
    <source>
        <dbReference type="Proteomes" id="UP000838756"/>
    </source>
</evidence>
<evidence type="ECO:0000313" key="1">
    <source>
        <dbReference type="EMBL" id="CAH2207839.1"/>
    </source>
</evidence>
<organism evidence="1 2">
    <name type="scientific">Pararge aegeria aegeria</name>
    <dbReference type="NCBI Taxonomy" id="348720"/>
    <lineage>
        <taxon>Eukaryota</taxon>
        <taxon>Metazoa</taxon>
        <taxon>Ecdysozoa</taxon>
        <taxon>Arthropoda</taxon>
        <taxon>Hexapoda</taxon>
        <taxon>Insecta</taxon>
        <taxon>Pterygota</taxon>
        <taxon>Neoptera</taxon>
        <taxon>Endopterygota</taxon>
        <taxon>Lepidoptera</taxon>
        <taxon>Glossata</taxon>
        <taxon>Ditrysia</taxon>
        <taxon>Papilionoidea</taxon>
        <taxon>Nymphalidae</taxon>
        <taxon>Satyrinae</taxon>
        <taxon>Satyrini</taxon>
        <taxon>Parargina</taxon>
        <taxon>Pararge</taxon>
    </lineage>
</organism>
<feature type="non-terminal residue" evidence="1">
    <location>
        <position position="1"/>
    </location>
</feature>
<gene>
    <name evidence="1" type="primary">jg21013</name>
    <name evidence="1" type="ORF">PAEG_LOCUS459</name>
</gene>
<accession>A0A8S4QAU6</accession>
<dbReference type="AlphaFoldDB" id="A0A8S4QAU6"/>
<dbReference type="OrthoDB" id="6620016at2759"/>
<dbReference type="EMBL" id="CAKXAJ010001473">
    <property type="protein sequence ID" value="CAH2207839.1"/>
    <property type="molecule type" value="Genomic_DNA"/>
</dbReference>
<sequence>ELREKYELRVQALVAENNRLKESLQGGSTSG</sequence>
<dbReference type="Proteomes" id="UP000838756">
    <property type="component" value="Unassembled WGS sequence"/>
</dbReference>